<feature type="domain" description="Sec16 Sec23-binding" evidence="8">
    <location>
        <begin position="936"/>
        <end position="1032"/>
    </location>
</feature>
<accession>A0AA87ZTE5</accession>
<feature type="region of interest" description="Disordered" evidence="7">
    <location>
        <begin position="21"/>
        <end position="125"/>
    </location>
</feature>
<evidence type="ECO:0000256" key="1">
    <source>
        <dbReference type="ARBA" id="ARBA00004240"/>
    </source>
</evidence>
<feature type="compositionally biased region" description="Acidic residues" evidence="7">
    <location>
        <begin position="21"/>
        <end position="30"/>
    </location>
</feature>
<evidence type="ECO:0000256" key="6">
    <source>
        <dbReference type="RuleBase" id="RU364101"/>
    </source>
</evidence>
<dbReference type="Pfam" id="PF12932">
    <property type="entry name" value="Sec16"/>
    <property type="match status" value="1"/>
</dbReference>
<dbReference type="InterPro" id="IPR024340">
    <property type="entry name" value="Sec16_CCD"/>
</dbReference>
<dbReference type="GO" id="GO:0070973">
    <property type="term" value="P:protein localization to endoplasmic reticulum exit site"/>
    <property type="evidence" value="ECO:0007669"/>
    <property type="project" value="TreeGrafter"/>
</dbReference>
<feature type="region of interest" description="Disordered" evidence="7">
    <location>
        <begin position="1195"/>
        <end position="1260"/>
    </location>
</feature>
<feature type="compositionally biased region" description="Low complexity" evidence="7">
    <location>
        <begin position="1128"/>
        <end position="1142"/>
    </location>
</feature>
<evidence type="ECO:0000256" key="7">
    <source>
        <dbReference type="SAM" id="MobiDB-lite"/>
    </source>
</evidence>
<evidence type="ECO:0000256" key="4">
    <source>
        <dbReference type="ARBA" id="ARBA00022824"/>
    </source>
</evidence>
<dbReference type="GO" id="GO:0070971">
    <property type="term" value="C:endoplasmic reticulum exit site"/>
    <property type="evidence" value="ECO:0007669"/>
    <property type="project" value="UniProtKB-ARBA"/>
</dbReference>
<reference evidence="10" key="1">
    <citation type="submission" date="2023-07" db="EMBL/GenBank/DDBJ databases">
        <title>draft genome sequence of fig (Ficus carica).</title>
        <authorList>
            <person name="Takahashi T."/>
            <person name="Nishimura K."/>
        </authorList>
    </citation>
    <scope>NUCLEOTIDE SEQUENCE</scope>
</reference>
<protein>
    <recommendedName>
        <fullName evidence="6">Protein transport protein sec16</fullName>
    </recommendedName>
</protein>
<evidence type="ECO:0000313" key="11">
    <source>
        <dbReference type="Proteomes" id="UP001187192"/>
    </source>
</evidence>
<comment type="similarity">
    <text evidence="2 6">Belongs to the SEC16 family.</text>
</comment>
<dbReference type="InterPro" id="IPR024298">
    <property type="entry name" value="Sec16_Sec23-bd"/>
</dbReference>
<feature type="compositionally biased region" description="Polar residues" evidence="7">
    <location>
        <begin position="1235"/>
        <end position="1245"/>
    </location>
</feature>
<keyword evidence="11" id="KW-1185">Reference proteome</keyword>
<evidence type="ECO:0000259" key="8">
    <source>
        <dbReference type="Pfam" id="PF12931"/>
    </source>
</evidence>
<keyword evidence="6" id="KW-0653">Protein transport</keyword>
<dbReference type="GO" id="GO:0007030">
    <property type="term" value="P:Golgi organization"/>
    <property type="evidence" value="ECO:0007669"/>
    <property type="project" value="TreeGrafter"/>
</dbReference>
<proteinExistence type="inferred from homology"/>
<dbReference type="EMBL" id="BTGU01000003">
    <property type="protein sequence ID" value="GMN32818.1"/>
    <property type="molecule type" value="Genomic_DNA"/>
</dbReference>
<feature type="compositionally biased region" description="Polar residues" evidence="7">
    <location>
        <begin position="1420"/>
        <end position="1431"/>
    </location>
</feature>
<feature type="region of interest" description="Disordered" evidence="7">
    <location>
        <begin position="1102"/>
        <end position="1142"/>
    </location>
</feature>
<organism evidence="10 11">
    <name type="scientific">Ficus carica</name>
    <name type="common">Common fig</name>
    <dbReference type="NCBI Taxonomy" id="3494"/>
    <lineage>
        <taxon>Eukaryota</taxon>
        <taxon>Viridiplantae</taxon>
        <taxon>Streptophyta</taxon>
        <taxon>Embryophyta</taxon>
        <taxon>Tracheophyta</taxon>
        <taxon>Spermatophyta</taxon>
        <taxon>Magnoliopsida</taxon>
        <taxon>eudicotyledons</taxon>
        <taxon>Gunneridae</taxon>
        <taxon>Pentapetalae</taxon>
        <taxon>rosids</taxon>
        <taxon>fabids</taxon>
        <taxon>Rosales</taxon>
        <taxon>Moraceae</taxon>
        <taxon>Ficeae</taxon>
        <taxon>Ficus</taxon>
    </lineage>
</organism>
<keyword evidence="6" id="KW-0472">Membrane</keyword>
<dbReference type="GO" id="GO:0012507">
    <property type="term" value="C:ER to Golgi transport vesicle membrane"/>
    <property type="evidence" value="ECO:0007669"/>
    <property type="project" value="TreeGrafter"/>
</dbReference>
<keyword evidence="4 6" id="KW-0256">Endoplasmic reticulum</keyword>
<name>A0AA87ZTE5_FICCA</name>
<keyword evidence="6" id="KW-0333">Golgi apparatus</keyword>
<feature type="compositionally biased region" description="Basic and acidic residues" evidence="7">
    <location>
        <begin position="71"/>
        <end position="85"/>
    </location>
</feature>
<feature type="compositionally biased region" description="Low complexity" evidence="7">
    <location>
        <begin position="112"/>
        <end position="125"/>
    </location>
</feature>
<dbReference type="Pfam" id="PF12931">
    <property type="entry name" value="TPR_Sec16"/>
    <property type="match status" value="2"/>
</dbReference>
<dbReference type="GO" id="GO:0000139">
    <property type="term" value="C:Golgi membrane"/>
    <property type="evidence" value="ECO:0007669"/>
    <property type="project" value="UniProtKB-SubCell"/>
</dbReference>
<keyword evidence="5 6" id="KW-0931">ER-Golgi transport</keyword>
<gene>
    <name evidence="10" type="ORF">TIFTF001_003857</name>
</gene>
<evidence type="ECO:0000256" key="2">
    <source>
        <dbReference type="ARBA" id="ARBA00005927"/>
    </source>
</evidence>
<dbReference type="GO" id="GO:0016192">
    <property type="term" value="P:vesicle-mediated transport"/>
    <property type="evidence" value="ECO:0007669"/>
    <property type="project" value="UniProtKB-KW"/>
</dbReference>
<dbReference type="PANTHER" id="PTHR13402:SF6">
    <property type="entry name" value="SECRETORY 16, ISOFORM I"/>
    <property type="match status" value="1"/>
</dbReference>
<evidence type="ECO:0000313" key="10">
    <source>
        <dbReference type="EMBL" id="GMN32818.1"/>
    </source>
</evidence>
<dbReference type="Proteomes" id="UP001187192">
    <property type="component" value="Unassembled WGS sequence"/>
</dbReference>
<feature type="domain" description="Sec16 central conserved" evidence="9">
    <location>
        <begin position="538"/>
        <end position="658"/>
    </location>
</feature>
<evidence type="ECO:0000259" key="9">
    <source>
        <dbReference type="Pfam" id="PF12932"/>
    </source>
</evidence>
<feature type="domain" description="Sec16 Sec23-binding" evidence="8">
    <location>
        <begin position="720"/>
        <end position="898"/>
    </location>
</feature>
<evidence type="ECO:0000256" key="5">
    <source>
        <dbReference type="ARBA" id="ARBA00022892"/>
    </source>
</evidence>
<dbReference type="Gene3D" id="1.25.40.1030">
    <property type="match status" value="1"/>
</dbReference>
<dbReference type="PANTHER" id="PTHR13402">
    <property type="entry name" value="RGPR-RELATED"/>
    <property type="match status" value="1"/>
</dbReference>
<comment type="caution">
    <text evidence="10">The sequence shown here is derived from an EMBL/GenBank/DDBJ whole genome shotgun (WGS) entry which is preliminary data.</text>
</comment>
<feature type="region of interest" description="Disordered" evidence="7">
    <location>
        <begin position="1385"/>
        <end position="1443"/>
    </location>
</feature>
<sequence>MAFNPPPFEVEDQTDEDFFDKLVDDDDDLGPVESAPKFSQGSHSDDANAFSNLSIADVTEDSVGEPGFEPTNDKGFVDSDADDRNSSVSTNAVVLDSVPELNDTGAGSESTSDSMIGSKSSESGSSSGFKVVGWSSFHADAAQNGGTHGLGSYSDFFNELEGDASVEFPGKLGDNSTAVEKTVVANVEHRDDSVNGVVNYTQFPDGQVYGAPAEQSTNGQDLNCSEYWESLYPGWKYDLNTGQWYQVDGFGLATNAQGGSSTNSVSDTGAVSEVKTEVSYLQQTAHSVVGTTTKTSTSQSVSNWNQSQVNNGYPEHIVFDPQYPGWYYDTIAQEWRSLDAYASTVQSTVNDYVQQNQNGFVSSNVYSQNESSSYSDCGQAENYVSGGLGSQGQDGSWGGSYSNDNQNNLNLWQAEAVSKAAASMMFSGNQQLDNQYGSNFSTNKDQQKSFNSFGAVPSYGRANQGHNEANQILGYQSFNAELQPYNQANPKLNDQMQFSNEYYGSQKPVNFAQQSFQSGNQFSHSPTVGRSSDGRPPHALVTFGFGGKLIVMKDNSNLRNSSFGSQAPVGGSVSVLNLQEVVTRNANVSTSGSQEYLHALCQQSFPGPLVGGSVGSKELNKWIDERIANFESSNMDYRKAQILKLLLSLLKIACQHYGKLRSPFGSETALRENDTPESAVAKLFASAKRNGAQFSEYGALSHCLHKLPSEGEIRATASEVQNLLVSGRKKEALQRAQEGQLWGPALILASQLGDQFYVDTIKQMALRQLVAGSPLRTLCLLIAGQPAEVFSVDNTTDSNLPGGALMPQQPMQFGASNMLDDWEENLAVITANRTKDDELVIIHLGDCLWKERSEIAAAHICYLVAEANFESYSDSARLCLVGADHWKFPRTYASPEAIQSRAYWVSQLSSDPELCLLCQISYFCSPNFIFNCGPGTELYEYSKVLGNSQFILLPFQPYKLIYAHMLAEVGKVSDSLKYCQAILKYLKTGRAPEVETWKQLVLSLEERIKTHQQGGYATNLAPAKLVGKLLNFFDSTAHRVVGGLPPPAPSTSQGSVQVNEYFHQQVAPRVSSSQSTMAMSSLMPSASMEPISEWAADGNKMTMSNRSVSEPDFGRTPRQVDSSKEITSADAQGKASASGGASRLSRFGFGSQLLQKTVGLVLRPRPGKQAKLGEENKFYYDEKLKRWVEQGAELPTEEAALPPPPTTAAFQNGMPDYNLKSSLKSEASPPDGSPDLTSSISSEYSSGMPPIPPSSNQFSARGRMGVRSRYVDTFNQGGGRPANSSFQSLSVPSMKPAVAANAKFFIPTPTSGEQTMEAIAESVHEGVPTSGDASTSAINYVLQTPTPSSSAMQRFPSMDNIPSQRVTANGHGSLLSQHSRRTASWSGSFSDSFSPPPKATEVKPLGEELGMSPSLFMPSDPSSLRRTQMNGGNFVDDLQEVEL</sequence>
<comment type="subcellular location">
    <subcellularLocation>
        <location evidence="1">Endoplasmic reticulum</location>
    </subcellularLocation>
    <subcellularLocation>
        <location evidence="6">Golgi apparatus membrane</location>
    </subcellularLocation>
</comment>
<evidence type="ECO:0000256" key="3">
    <source>
        <dbReference type="ARBA" id="ARBA00022448"/>
    </source>
</evidence>
<dbReference type="CDD" id="cd09233">
    <property type="entry name" value="ACE1-Sec16-like"/>
    <property type="match status" value="1"/>
</dbReference>
<dbReference type="GO" id="GO:0015031">
    <property type="term" value="P:protein transport"/>
    <property type="evidence" value="ECO:0007669"/>
    <property type="project" value="UniProtKB-KW"/>
</dbReference>
<keyword evidence="3 6" id="KW-0813">Transport</keyword>